<evidence type="ECO:0000256" key="6">
    <source>
        <dbReference type="ARBA" id="ARBA00023136"/>
    </source>
</evidence>
<name>A0A1Y2CSL9_9FUNG</name>
<comment type="subcellular location">
    <subcellularLocation>
        <location evidence="1">Membrane</location>
        <topology evidence="1">Multi-pass membrane protein</topology>
    </subcellularLocation>
</comment>
<sequence length="550" mass="61324">MTDLQRGACGNCTCSVYQVQTGTKRCRGCNHGMVFHETIVKTAAKSGGKTDWKRKIEAAKAEKDQSGTVFYVYRNYAAWMVVTLFGFYQLANGHKGPTYERGFAIEAYAYTACCFGIAVIYSFIAFFNAQNNEKRDLGKVLCVVNFISMVSYLLQWTGYTVSYTDVYGHPTDPARFYEWISTCPILIYMIAEITDNHHLADNTASADYVLLVLGYSSTFLRQPFSEYAAISAATCFFFVVKGFSSMFDRAIEGKTNCKLDAGSLWNAKWVTILAWASFPLSFFTQRSGIVTYETGEMMFCVADIWSKVFLTFILVNATLEESMNSKAKKMEAVAHEIESQMAQADKLLEKLMPASIVEAMKAGKATGSEEYSSVTVFFSDVTNFHALSNKNSTKEMLATLNKLWIEYDVICKRWGVYKVETIGDAFLGVVGAPERVPDHAERAANFAVDVISMVQDFRTDKGEELITRVGLNSGPITAGILGDSNPHWCIVGDAVNTASRMESTSKPMRIHISENTYKLIKNKGFRLEGPDVMNIKGKGTMNTYWINGRS</sequence>
<dbReference type="GO" id="GO:0000166">
    <property type="term" value="F:nucleotide binding"/>
    <property type="evidence" value="ECO:0007669"/>
    <property type="project" value="UniProtKB-KW"/>
</dbReference>
<dbReference type="SMART" id="SM01021">
    <property type="entry name" value="Bac_rhodopsin"/>
    <property type="match status" value="1"/>
</dbReference>
<evidence type="ECO:0000256" key="5">
    <source>
        <dbReference type="ARBA" id="ARBA00022989"/>
    </source>
</evidence>
<feature type="transmembrane region" description="Helical" evidence="8">
    <location>
        <begin position="108"/>
        <end position="128"/>
    </location>
</feature>
<dbReference type="Pfam" id="PF00211">
    <property type="entry name" value="Guanylate_cyc"/>
    <property type="match status" value="1"/>
</dbReference>
<protein>
    <submittedName>
        <fullName evidence="10">Adenylyl cyclase</fullName>
    </submittedName>
</protein>
<evidence type="ECO:0000259" key="9">
    <source>
        <dbReference type="PROSITE" id="PS50125"/>
    </source>
</evidence>
<dbReference type="GO" id="GO:0001653">
    <property type="term" value="F:peptide receptor activity"/>
    <property type="evidence" value="ECO:0007669"/>
    <property type="project" value="TreeGrafter"/>
</dbReference>
<accession>A0A1Y2CSL9</accession>
<dbReference type="InterPro" id="IPR001054">
    <property type="entry name" value="A/G_cyclase"/>
</dbReference>
<feature type="transmembrane region" description="Helical" evidence="8">
    <location>
        <begin position="70"/>
        <end position="88"/>
    </location>
</feature>
<evidence type="ECO:0000256" key="3">
    <source>
        <dbReference type="ARBA" id="ARBA00022692"/>
    </source>
</evidence>
<feature type="transmembrane region" description="Helical" evidence="8">
    <location>
        <begin position="296"/>
        <end position="319"/>
    </location>
</feature>
<dbReference type="InterPro" id="IPR029787">
    <property type="entry name" value="Nucleotide_cyclase"/>
</dbReference>
<dbReference type="Gene3D" id="1.20.1070.10">
    <property type="entry name" value="Rhodopsin 7-helix transmembrane proteins"/>
    <property type="match status" value="1"/>
</dbReference>
<dbReference type="Pfam" id="PF01036">
    <property type="entry name" value="Bac_rhodopsin"/>
    <property type="match status" value="1"/>
</dbReference>
<evidence type="ECO:0000313" key="11">
    <source>
        <dbReference type="Proteomes" id="UP000193642"/>
    </source>
</evidence>
<keyword evidence="11" id="KW-1185">Reference proteome</keyword>
<dbReference type="GO" id="GO:0004016">
    <property type="term" value="F:adenylate cyclase activity"/>
    <property type="evidence" value="ECO:0007669"/>
    <property type="project" value="TreeGrafter"/>
</dbReference>
<dbReference type="PANTHER" id="PTHR11920">
    <property type="entry name" value="GUANYLYL CYCLASE"/>
    <property type="match status" value="1"/>
</dbReference>
<comment type="similarity">
    <text evidence="2">Belongs to the archaeal/bacterial/fungal opsin family.</text>
</comment>
<dbReference type="SUPFAM" id="SSF81321">
    <property type="entry name" value="Family A G protein-coupled receptor-like"/>
    <property type="match status" value="1"/>
</dbReference>
<keyword evidence="6 8" id="KW-0472">Membrane</keyword>
<dbReference type="GO" id="GO:0035556">
    <property type="term" value="P:intracellular signal transduction"/>
    <property type="evidence" value="ECO:0007669"/>
    <property type="project" value="InterPro"/>
</dbReference>
<evidence type="ECO:0000256" key="4">
    <source>
        <dbReference type="ARBA" id="ARBA00022741"/>
    </source>
</evidence>
<feature type="transmembrane region" description="Helical" evidence="8">
    <location>
        <begin position="227"/>
        <end position="244"/>
    </location>
</feature>
<keyword evidence="5 8" id="KW-1133">Transmembrane helix</keyword>
<keyword evidence="3 8" id="KW-0812">Transmembrane</keyword>
<dbReference type="PANTHER" id="PTHR11920:SF335">
    <property type="entry name" value="GUANYLATE CYCLASE"/>
    <property type="match status" value="1"/>
</dbReference>
<evidence type="ECO:0000256" key="1">
    <source>
        <dbReference type="ARBA" id="ARBA00004141"/>
    </source>
</evidence>
<evidence type="ECO:0000256" key="2">
    <source>
        <dbReference type="ARBA" id="ARBA00008130"/>
    </source>
</evidence>
<dbReference type="STRING" id="329046.A0A1Y2CSL9"/>
<evidence type="ECO:0000256" key="8">
    <source>
        <dbReference type="SAM" id="Phobius"/>
    </source>
</evidence>
<dbReference type="InterPro" id="IPR050401">
    <property type="entry name" value="Cyclic_nucleotide_synthase"/>
</dbReference>
<dbReference type="SUPFAM" id="SSF55073">
    <property type="entry name" value="Nucleotide cyclase"/>
    <property type="match status" value="1"/>
</dbReference>
<feature type="transmembrane region" description="Helical" evidence="8">
    <location>
        <begin position="140"/>
        <end position="159"/>
    </location>
</feature>
<organism evidence="10 11">
    <name type="scientific">Rhizoclosmatium globosum</name>
    <dbReference type="NCBI Taxonomy" id="329046"/>
    <lineage>
        <taxon>Eukaryota</taxon>
        <taxon>Fungi</taxon>
        <taxon>Fungi incertae sedis</taxon>
        <taxon>Chytridiomycota</taxon>
        <taxon>Chytridiomycota incertae sedis</taxon>
        <taxon>Chytridiomycetes</taxon>
        <taxon>Chytridiales</taxon>
        <taxon>Chytriomycetaceae</taxon>
        <taxon>Rhizoclosmatium</taxon>
    </lineage>
</organism>
<dbReference type="SMART" id="SM00044">
    <property type="entry name" value="CYCc"/>
    <property type="match status" value="1"/>
</dbReference>
<keyword evidence="4" id="KW-0547">Nucleotide-binding</keyword>
<dbReference type="CDD" id="cd07302">
    <property type="entry name" value="CHD"/>
    <property type="match status" value="1"/>
</dbReference>
<evidence type="ECO:0000313" key="10">
    <source>
        <dbReference type="EMBL" id="ORY50001.1"/>
    </source>
</evidence>
<dbReference type="PROSITE" id="PS50125">
    <property type="entry name" value="GUANYLATE_CYCLASE_2"/>
    <property type="match status" value="1"/>
</dbReference>
<feature type="domain" description="Guanylate cyclase" evidence="9">
    <location>
        <begin position="375"/>
        <end position="502"/>
    </location>
</feature>
<dbReference type="GO" id="GO:0007168">
    <property type="term" value="P:receptor guanylyl cyclase signaling pathway"/>
    <property type="evidence" value="ECO:0007669"/>
    <property type="project" value="TreeGrafter"/>
</dbReference>
<gene>
    <name evidence="10" type="ORF">BCR33DRAFT_559233</name>
</gene>
<keyword evidence="7" id="KW-0456">Lyase</keyword>
<dbReference type="Proteomes" id="UP000193642">
    <property type="component" value="Unassembled WGS sequence"/>
</dbReference>
<reference evidence="10 11" key="1">
    <citation type="submission" date="2016-07" db="EMBL/GenBank/DDBJ databases">
        <title>Pervasive Adenine N6-methylation of Active Genes in Fungi.</title>
        <authorList>
            <consortium name="DOE Joint Genome Institute"/>
            <person name="Mondo S.J."/>
            <person name="Dannebaum R.O."/>
            <person name="Kuo R.C."/>
            <person name="Labutti K."/>
            <person name="Haridas S."/>
            <person name="Kuo A."/>
            <person name="Salamov A."/>
            <person name="Ahrendt S.R."/>
            <person name="Lipzen A."/>
            <person name="Sullivan W."/>
            <person name="Andreopoulos W.B."/>
            <person name="Clum A."/>
            <person name="Lindquist E."/>
            <person name="Daum C."/>
            <person name="Ramamoorthy G.K."/>
            <person name="Gryganskyi A."/>
            <person name="Culley D."/>
            <person name="Magnuson J.K."/>
            <person name="James T.Y."/>
            <person name="O'Malley M.A."/>
            <person name="Stajich J.E."/>
            <person name="Spatafora J.W."/>
            <person name="Visel A."/>
            <person name="Grigoriev I.V."/>
        </authorList>
    </citation>
    <scope>NUCLEOTIDE SEQUENCE [LARGE SCALE GENOMIC DNA]</scope>
    <source>
        <strain evidence="10 11">JEL800</strain>
    </source>
</reference>
<dbReference type="GO" id="GO:0004383">
    <property type="term" value="F:guanylate cyclase activity"/>
    <property type="evidence" value="ECO:0007669"/>
    <property type="project" value="TreeGrafter"/>
</dbReference>
<feature type="transmembrane region" description="Helical" evidence="8">
    <location>
        <begin position="265"/>
        <end position="284"/>
    </location>
</feature>
<dbReference type="OrthoDB" id="60033at2759"/>
<dbReference type="Gene3D" id="3.30.70.1230">
    <property type="entry name" value="Nucleotide cyclase"/>
    <property type="match status" value="1"/>
</dbReference>
<dbReference type="EMBL" id="MCGO01000008">
    <property type="protein sequence ID" value="ORY50001.1"/>
    <property type="molecule type" value="Genomic_DNA"/>
</dbReference>
<dbReference type="AlphaFoldDB" id="A0A1Y2CSL9"/>
<evidence type="ECO:0000256" key="7">
    <source>
        <dbReference type="ARBA" id="ARBA00023239"/>
    </source>
</evidence>
<comment type="caution">
    <text evidence="10">The sequence shown here is derived from an EMBL/GenBank/DDBJ whole genome shotgun (WGS) entry which is preliminary data.</text>
</comment>
<dbReference type="GO" id="GO:0005886">
    <property type="term" value="C:plasma membrane"/>
    <property type="evidence" value="ECO:0007669"/>
    <property type="project" value="TreeGrafter"/>
</dbReference>
<proteinExistence type="inferred from homology"/>
<dbReference type="InterPro" id="IPR001425">
    <property type="entry name" value="Arc/bac/fun_rhodopsins"/>
</dbReference>